<evidence type="ECO:0000256" key="2">
    <source>
        <dbReference type="ARBA" id="ARBA00022801"/>
    </source>
</evidence>
<dbReference type="EMBL" id="ML977650">
    <property type="protein sequence ID" value="KAF1994832.1"/>
    <property type="molecule type" value="Genomic_DNA"/>
</dbReference>
<sequence>MIQPSLPGEETEIPDKPEALWPLKYKVPDPWLGQPRRFWCHDMYRGPGKVKVQVLYSKTLQESEIIARKFFDEPILGFDMEWVSNSNHSHSLGACISLIQLACEDKIALFHIALHAGKTVDKLIAPSLCKILEDSTIKKAGVAVLNADFSRLRKFFHLKPRGAFELSHLHNLITFGGRESHRVTTRLVKLGTQVETHLGLPLFKGSVRTSKWNRALTVDQIKYAASDAYCGFMLYHCMNSKRASMDPCPPLPLFADSYPRSPLVTLMLLEPTDGEREYVRIDEFYAPKEDDVGGDVNGGEADGDGDEIIAMIKTKELDRNEASKKPRKKQKATDQEPLDAVSQALFDELRTHRTNAAIELGQPVYCVANNAVLLGLARERPLNEKDMLAVKGIGKKKTETWGADWLKIITDFVNSHDLDPTEPKVAEERNIEEVAVLEGGLSETQSTCIDSQVSITSTTIGPITRKRKVTTPVPDEDTLSSSPAFSSPMHRLPVLHTGLSFGMDSLDVDSQDADTVNVSQASSDDSLIFYTPLSHLGSVSKRRRSTSPVRAKSPTRSNAVQAVAIFTPGMQTFRNKLVALSRVVRLTLASEVRDAMINQIVSKPPRTAGDLGDIPGARVFVEACVAAKKDLLKNILKWAPDMSTSV</sequence>
<dbReference type="PROSITE" id="PS50967">
    <property type="entry name" value="HRDC"/>
    <property type="match status" value="1"/>
</dbReference>
<dbReference type="PANTHER" id="PTHR13620:SF104">
    <property type="entry name" value="EXONUCLEASE 3'-5' DOMAIN-CONTAINING PROTEIN 2"/>
    <property type="match status" value="1"/>
</dbReference>
<evidence type="ECO:0000256" key="3">
    <source>
        <dbReference type="SAM" id="MobiDB-lite"/>
    </source>
</evidence>
<evidence type="ECO:0000313" key="6">
    <source>
        <dbReference type="Proteomes" id="UP000799779"/>
    </source>
</evidence>
<reference evidence="5" key="1">
    <citation type="journal article" date="2020" name="Stud. Mycol.">
        <title>101 Dothideomycetes genomes: a test case for predicting lifestyles and emergence of pathogens.</title>
        <authorList>
            <person name="Haridas S."/>
            <person name="Albert R."/>
            <person name="Binder M."/>
            <person name="Bloem J."/>
            <person name="Labutti K."/>
            <person name="Salamov A."/>
            <person name="Andreopoulos B."/>
            <person name="Baker S."/>
            <person name="Barry K."/>
            <person name="Bills G."/>
            <person name="Bluhm B."/>
            <person name="Cannon C."/>
            <person name="Castanera R."/>
            <person name="Culley D."/>
            <person name="Daum C."/>
            <person name="Ezra D."/>
            <person name="Gonzalez J."/>
            <person name="Henrissat B."/>
            <person name="Kuo A."/>
            <person name="Liang C."/>
            <person name="Lipzen A."/>
            <person name="Lutzoni F."/>
            <person name="Magnuson J."/>
            <person name="Mondo S."/>
            <person name="Nolan M."/>
            <person name="Ohm R."/>
            <person name="Pangilinan J."/>
            <person name="Park H.-J."/>
            <person name="Ramirez L."/>
            <person name="Alfaro M."/>
            <person name="Sun H."/>
            <person name="Tritt A."/>
            <person name="Yoshinaga Y."/>
            <person name="Zwiers L.-H."/>
            <person name="Turgeon B."/>
            <person name="Goodwin S."/>
            <person name="Spatafora J."/>
            <person name="Crous P."/>
            <person name="Grigoriev I."/>
        </authorList>
    </citation>
    <scope>NUCLEOTIDE SEQUENCE</scope>
    <source>
        <strain evidence="5">CBS 123094</strain>
    </source>
</reference>
<proteinExistence type="predicted"/>
<keyword evidence="1" id="KW-0540">Nuclease</keyword>
<dbReference type="Proteomes" id="UP000799779">
    <property type="component" value="Unassembled WGS sequence"/>
</dbReference>
<accession>A0A6A5VYQ0</accession>
<keyword evidence="2" id="KW-0378">Hydrolase</keyword>
<dbReference type="GO" id="GO:0000166">
    <property type="term" value="F:nucleotide binding"/>
    <property type="evidence" value="ECO:0007669"/>
    <property type="project" value="InterPro"/>
</dbReference>
<evidence type="ECO:0000256" key="1">
    <source>
        <dbReference type="ARBA" id="ARBA00022722"/>
    </source>
</evidence>
<dbReference type="GO" id="GO:0003676">
    <property type="term" value="F:nucleic acid binding"/>
    <property type="evidence" value="ECO:0007669"/>
    <property type="project" value="InterPro"/>
</dbReference>
<evidence type="ECO:0000313" key="5">
    <source>
        <dbReference type="EMBL" id="KAF1994832.1"/>
    </source>
</evidence>
<feature type="domain" description="HRDC" evidence="4">
    <location>
        <begin position="339"/>
        <end position="419"/>
    </location>
</feature>
<dbReference type="PANTHER" id="PTHR13620">
    <property type="entry name" value="3-5 EXONUCLEASE"/>
    <property type="match status" value="1"/>
</dbReference>
<dbReference type="Gene3D" id="3.30.420.10">
    <property type="entry name" value="Ribonuclease H-like superfamily/Ribonuclease H"/>
    <property type="match status" value="1"/>
</dbReference>
<dbReference type="SMART" id="SM00341">
    <property type="entry name" value="HRDC"/>
    <property type="match status" value="1"/>
</dbReference>
<dbReference type="InterPro" id="IPR002121">
    <property type="entry name" value="HRDC_dom"/>
</dbReference>
<dbReference type="InterPro" id="IPR012337">
    <property type="entry name" value="RNaseH-like_sf"/>
</dbReference>
<dbReference type="InterPro" id="IPR036397">
    <property type="entry name" value="RNaseH_sf"/>
</dbReference>
<dbReference type="OrthoDB" id="1920326at2759"/>
<dbReference type="Gene3D" id="1.10.150.80">
    <property type="entry name" value="HRDC domain"/>
    <property type="match status" value="1"/>
</dbReference>
<dbReference type="GO" id="GO:0006139">
    <property type="term" value="P:nucleobase-containing compound metabolic process"/>
    <property type="evidence" value="ECO:0007669"/>
    <property type="project" value="InterPro"/>
</dbReference>
<dbReference type="InterPro" id="IPR044876">
    <property type="entry name" value="HRDC_dom_sf"/>
</dbReference>
<dbReference type="GO" id="GO:0005737">
    <property type="term" value="C:cytoplasm"/>
    <property type="evidence" value="ECO:0007669"/>
    <property type="project" value="TreeGrafter"/>
</dbReference>
<dbReference type="InterPro" id="IPR002562">
    <property type="entry name" value="3'-5'_exonuclease_dom"/>
</dbReference>
<dbReference type="SUPFAM" id="SSF53098">
    <property type="entry name" value="Ribonuclease H-like"/>
    <property type="match status" value="1"/>
</dbReference>
<dbReference type="Pfam" id="PF00570">
    <property type="entry name" value="HRDC"/>
    <property type="match status" value="1"/>
</dbReference>
<dbReference type="SMART" id="SM00474">
    <property type="entry name" value="35EXOc"/>
    <property type="match status" value="1"/>
</dbReference>
<feature type="region of interest" description="Disordered" evidence="3">
    <location>
        <begin position="319"/>
        <end position="339"/>
    </location>
</feature>
<protein>
    <recommendedName>
        <fullName evidence="4">HRDC domain-containing protein</fullName>
    </recommendedName>
</protein>
<dbReference type="AlphaFoldDB" id="A0A6A5VYQ0"/>
<dbReference type="InterPro" id="IPR010997">
    <property type="entry name" value="HRDC-like_sf"/>
</dbReference>
<dbReference type="SUPFAM" id="SSF47819">
    <property type="entry name" value="HRDC-like"/>
    <property type="match status" value="1"/>
</dbReference>
<dbReference type="GO" id="GO:0008408">
    <property type="term" value="F:3'-5' exonuclease activity"/>
    <property type="evidence" value="ECO:0007669"/>
    <property type="project" value="InterPro"/>
</dbReference>
<evidence type="ECO:0000259" key="4">
    <source>
        <dbReference type="PROSITE" id="PS50967"/>
    </source>
</evidence>
<keyword evidence="6" id="KW-1185">Reference proteome</keyword>
<dbReference type="Pfam" id="PF01612">
    <property type="entry name" value="DNA_pol_A_exo1"/>
    <property type="match status" value="1"/>
</dbReference>
<dbReference type="CDD" id="cd06141">
    <property type="entry name" value="WRN_exo"/>
    <property type="match status" value="1"/>
</dbReference>
<dbReference type="InterPro" id="IPR051132">
    <property type="entry name" value="3-5_Exonuclease_domain"/>
</dbReference>
<dbReference type="GO" id="GO:0005634">
    <property type="term" value="C:nucleus"/>
    <property type="evidence" value="ECO:0007669"/>
    <property type="project" value="TreeGrafter"/>
</dbReference>
<name>A0A6A5VYQ0_9PLEO</name>
<gene>
    <name evidence="5" type="ORF">P154DRAFT_526751</name>
</gene>
<organism evidence="5 6">
    <name type="scientific">Amniculicola lignicola CBS 123094</name>
    <dbReference type="NCBI Taxonomy" id="1392246"/>
    <lineage>
        <taxon>Eukaryota</taxon>
        <taxon>Fungi</taxon>
        <taxon>Dikarya</taxon>
        <taxon>Ascomycota</taxon>
        <taxon>Pezizomycotina</taxon>
        <taxon>Dothideomycetes</taxon>
        <taxon>Pleosporomycetidae</taxon>
        <taxon>Pleosporales</taxon>
        <taxon>Amniculicolaceae</taxon>
        <taxon>Amniculicola</taxon>
    </lineage>
</organism>